<keyword evidence="3" id="KW-1185">Reference proteome</keyword>
<dbReference type="SUPFAM" id="SSF52833">
    <property type="entry name" value="Thioredoxin-like"/>
    <property type="match status" value="1"/>
</dbReference>
<evidence type="ECO:0000259" key="1">
    <source>
        <dbReference type="Pfam" id="PF13462"/>
    </source>
</evidence>
<comment type="caution">
    <text evidence="2">The sequence shown here is derived from an EMBL/GenBank/DDBJ whole genome shotgun (WGS) entry which is preliminary data.</text>
</comment>
<organism evidence="2 3">
    <name type="scientific">Enterococcus termitis</name>
    <dbReference type="NCBI Taxonomy" id="332950"/>
    <lineage>
        <taxon>Bacteria</taxon>
        <taxon>Bacillati</taxon>
        <taxon>Bacillota</taxon>
        <taxon>Bacilli</taxon>
        <taxon>Lactobacillales</taxon>
        <taxon>Enterococcaceae</taxon>
        <taxon>Enterococcus</taxon>
    </lineage>
</organism>
<dbReference type="InterPro" id="IPR036249">
    <property type="entry name" value="Thioredoxin-like_sf"/>
</dbReference>
<dbReference type="Gene3D" id="1.10.1200.90">
    <property type="entry name" value="DsbA-like domain"/>
    <property type="match status" value="1"/>
</dbReference>
<dbReference type="Pfam" id="PF13462">
    <property type="entry name" value="Thioredoxin_4"/>
    <property type="match status" value="1"/>
</dbReference>
<evidence type="ECO:0000313" key="2">
    <source>
        <dbReference type="EMBL" id="OEG13016.1"/>
    </source>
</evidence>
<dbReference type="Proteomes" id="UP000095094">
    <property type="component" value="Unassembled WGS sequence"/>
</dbReference>
<dbReference type="CDD" id="cd02972">
    <property type="entry name" value="DsbA_family"/>
    <property type="match status" value="1"/>
</dbReference>
<dbReference type="RefSeq" id="WP_069663716.1">
    <property type="nucleotide sequence ID" value="NZ_JBHUJJ010000001.1"/>
</dbReference>
<accession>A0A1E5GJW3</accession>
<feature type="domain" description="Thioredoxin-like fold" evidence="1">
    <location>
        <begin position="15"/>
        <end position="171"/>
    </location>
</feature>
<dbReference type="OrthoDB" id="117402at2"/>
<dbReference type="AlphaFoldDB" id="A0A1E5GJW3"/>
<dbReference type="EMBL" id="MIJY01000023">
    <property type="protein sequence ID" value="OEG13016.1"/>
    <property type="molecule type" value="Genomic_DNA"/>
</dbReference>
<protein>
    <submittedName>
        <fullName evidence="2">Thioredoxin</fullName>
    </submittedName>
</protein>
<reference evidence="3" key="1">
    <citation type="submission" date="2016-09" db="EMBL/GenBank/DDBJ databases">
        <authorList>
            <person name="Gulvik C.A."/>
        </authorList>
    </citation>
    <scope>NUCLEOTIDE SEQUENCE [LARGE SCALE GENOMIC DNA]</scope>
    <source>
        <strain evidence="3">LMG 8895</strain>
    </source>
</reference>
<dbReference type="Gene3D" id="3.40.30.10">
    <property type="entry name" value="Glutaredoxin"/>
    <property type="match status" value="1"/>
</dbReference>
<proteinExistence type="predicted"/>
<sequence>MDISVIDGTKVTAANGLMIGSDSAPIKMVEFMNVRCPYCKKWFEESFDLLDSYVKEGKVQRVIKLFDKEKESLQRGNVMHHYIDYDLPEKGLLSIKQMYDTQDQWGNLSLADVAIFAQDNLQLAEKKQPAIIDSVINEANAANIKFVPTIVIGDHIFDESVTKEELISYIEGK</sequence>
<name>A0A1E5GJW3_9ENTE</name>
<evidence type="ECO:0000313" key="3">
    <source>
        <dbReference type="Proteomes" id="UP000095094"/>
    </source>
</evidence>
<dbReference type="PATRIC" id="fig|332950.4.peg.2361"/>
<gene>
    <name evidence="2" type="ORF">BCR25_05885</name>
</gene>
<dbReference type="InterPro" id="IPR012336">
    <property type="entry name" value="Thioredoxin-like_fold"/>
</dbReference>